<name>E1RCW7_METP4</name>
<dbReference type="CDD" id="cd01147">
    <property type="entry name" value="HemV-2"/>
    <property type="match status" value="1"/>
</dbReference>
<dbReference type="AlphaFoldDB" id="E1RCW7"/>
<dbReference type="InterPro" id="IPR002491">
    <property type="entry name" value="ABC_transptr_periplasmic_BD"/>
</dbReference>
<dbReference type="InterPro" id="IPR050902">
    <property type="entry name" value="ABC_Transporter_SBP"/>
</dbReference>
<feature type="domain" description="Fe/B12 periplasmic-binding" evidence="1">
    <location>
        <begin position="48"/>
        <end position="323"/>
    </location>
</feature>
<dbReference type="PROSITE" id="PS50983">
    <property type="entry name" value="FE_B12_PBP"/>
    <property type="match status" value="1"/>
</dbReference>
<dbReference type="PANTHER" id="PTHR30535">
    <property type="entry name" value="VITAMIN B12-BINDING PROTEIN"/>
    <property type="match status" value="1"/>
</dbReference>
<accession>E1RCW7</accession>
<dbReference type="OrthoDB" id="24039at2157"/>
<protein>
    <submittedName>
        <fullName evidence="2">Periplasmic binding protein</fullName>
    </submittedName>
</protein>
<proteinExistence type="predicted"/>
<dbReference type="Proteomes" id="UP000006565">
    <property type="component" value="Chromosome"/>
</dbReference>
<dbReference type="HOGENOM" id="CLU_038034_13_1_2"/>
<sequence>MAVTAFFAGCTGTDSTAGETSGGSAVSETVTITDALGREVTVPKNPESVVCSGSGTLRLLTYLEAQDKIVGVDDIEIEEQQLEGRPYAIANTQFKNYPLIGEYRGADDPEKIIACNPEVIFKSNPTSASEIDELQDKTGIPVVALTYGSLSVERSDLYQSLTIMGEVMGKEDRAKDVIEFFNSSIADLNGRTESVAEDDKISTYVGGISYRGPHGFQSTEPSYPPFIFVNAYNVAGEMGTEHADVAKEKIIEWNPEVLFVDLGTLQTTPSAIDELKTDESYQTLDAVKSDKVYGVLPYNYYASNYGSVLADAYYVGSVLYPDQFADIDPAEKADEIYTFLVGEPVFDELNAYYDNLGFTQIKL</sequence>
<evidence type="ECO:0000259" key="1">
    <source>
        <dbReference type="PROSITE" id="PS50983"/>
    </source>
</evidence>
<gene>
    <name evidence="2" type="ordered locus">Mpet_0017</name>
</gene>
<evidence type="ECO:0000313" key="3">
    <source>
        <dbReference type="Proteomes" id="UP000006565"/>
    </source>
</evidence>
<dbReference type="eggNOG" id="arCOG03303">
    <property type="taxonomic scope" value="Archaea"/>
</dbReference>
<reference evidence="2 3" key="1">
    <citation type="journal article" date="2010" name="Stand. Genomic Sci.">
        <title>Complete genome sequence of Methanoplanus petrolearius type strain (SEBR 4847).</title>
        <authorList>
            <person name="Brambilla E."/>
            <person name="Djao O.D."/>
            <person name="Daligault H."/>
            <person name="Lapidus A."/>
            <person name="Lucas S."/>
            <person name="Hammon N."/>
            <person name="Nolan M."/>
            <person name="Tice H."/>
            <person name="Cheng J.F."/>
            <person name="Han C."/>
            <person name="Tapia R."/>
            <person name="Goodwin L."/>
            <person name="Pitluck S."/>
            <person name="Liolios K."/>
            <person name="Ivanova N."/>
            <person name="Mavromatis K."/>
            <person name="Mikhailova N."/>
            <person name="Pati A."/>
            <person name="Chen A."/>
            <person name="Palaniappan K."/>
            <person name="Land M."/>
            <person name="Hauser L."/>
            <person name="Chang Y.J."/>
            <person name="Jeffries C.D."/>
            <person name="Rohde M."/>
            <person name="Spring S."/>
            <person name="Sikorski J."/>
            <person name="Goker M."/>
            <person name="Woyke T."/>
            <person name="Bristow J."/>
            <person name="Eisen J.A."/>
            <person name="Markowitz V."/>
            <person name="Hugenholtz P."/>
            <person name="Kyrpides N.C."/>
            <person name="Klenk H.P."/>
        </authorList>
    </citation>
    <scope>NUCLEOTIDE SEQUENCE [LARGE SCALE GENOMIC DNA]</scope>
    <source>
        <strain evidence="3">DSM 11571 / OCM 486 / SEBR 4847</strain>
    </source>
</reference>
<dbReference type="PANTHER" id="PTHR30535:SF34">
    <property type="entry name" value="MOLYBDATE-BINDING PROTEIN MOLA"/>
    <property type="match status" value="1"/>
</dbReference>
<keyword evidence="3" id="KW-1185">Reference proteome</keyword>
<dbReference type="STRING" id="679926.Mpet_0017"/>
<dbReference type="SUPFAM" id="SSF53807">
    <property type="entry name" value="Helical backbone' metal receptor"/>
    <property type="match status" value="1"/>
</dbReference>
<dbReference type="Pfam" id="PF01497">
    <property type="entry name" value="Peripla_BP_2"/>
    <property type="match status" value="1"/>
</dbReference>
<evidence type="ECO:0000313" key="2">
    <source>
        <dbReference type="EMBL" id="ADN34798.1"/>
    </source>
</evidence>
<organism evidence="2 3">
    <name type="scientific">Methanolacinia petrolearia (strain DSM 11571 / OCM 486 / SEBR 4847)</name>
    <name type="common">Methanoplanus petrolearius</name>
    <dbReference type="NCBI Taxonomy" id="679926"/>
    <lineage>
        <taxon>Archaea</taxon>
        <taxon>Methanobacteriati</taxon>
        <taxon>Methanobacteriota</taxon>
        <taxon>Stenosarchaea group</taxon>
        <taxon>Methanomicrobia</taxon>
        <taxon>Methanomicrobiales</taxon>
        <taxon>Methanomicrobiaceae</taxon>
        <taxon>Methanolacinia</taxon>
    </lineage>
</organism>
<dbReference type="EMBL" id="CP002117">
    <property type="protein sequence ID" value="ADN34798.1"/>
    <property type="molecule type" value="Genomic_DNA"/>
</dbReference>
<dbReference type="Gene3D" id="3.40.50.1980">
    <property type="entry name" value="Nitrogenase molybdenum iron protein domain"/>
    <property type="match status" value="2"/>
</dbReference>
<dbReference type="KEGG" id="mpi:Mpet_0017"/>